<organism evidence="4 5">
    <name type="scientific">Burkholderia contaminans</name>
    <dbReference type="NCBI Taxonomy" id="488447"/>
    <lineage>
        <taxon>Bacteria</taxon>
        <taxon>Pseudomonadati</taxon>
        <taxon>Pseudomonadota</taxon>
        <taxon>Betaproteobacteria</taxon>
        <taxon>Burkholderiales</taxon>
        <taxon>Burkholderiaceae</taxon>
        <taxon>Burkholderia</taxon>
        <taxon>Burkholderia cepacia complex</taxon>
    </lineage>
</organism>
<evidence type="ECO:0000313" key="4">
    <source>
        <dbReference type="EMBL" id="MDN7563677.1"/>
    </source>
</evidence>
<proteinExistence type="predicted"/>
<evidence type="ECO:0000256" key="1">
    <source>
        <dbReference type="ARBA" id="ARBA00022729"/>
    </source>
</evidence>
<dbReference type="InterPro" id="IPR008929">
    <property type="entry name" value="Chondroitin_lyas"/>
</dbReference>
<evidence type="ECO:0000259" key="3">
    <source>
        <dbReference type="Pfam" id="PF05426"/>
    </source>
</evidence>
<comment type="caution">
    <text evidence="4">The sequence shown here is derived from an EMBL/GenBank/DDBJ whole genome shotgun (WGS) entry which is preliminary data.</text>
</comment>
<evidence type="ECO:0000313" key="5">
    <source>
        <dbReference type="Proteomes" id="UP001172109"/>
    </source>
</evidence>
<feature type="domain" description="Alginate lyase" evidence="3">
    <location>
        <begin position="4"/>
        <end position="48"/>
    </location>
</feature>
<dbReference type="Proteomes" id="UP001172109">
    <property type="component" value="Unassembled WGS sequence"/>
</dbReference>
<dbReference type="EMBL" id="JAUJQS010000002">
    <property type="protein sequence ID" value="MDN7563677.1"/>
    <property type="molecule type" value="Genomic_DNA"/>
</dbReference>
<name>A0AAP4QXK3_9BURK</name>
<accession>A0AAP4QXK3</accession>
<keyword evidence="1" id="KW-0732">Signal</keyword>
<protein>
    <submittedName>
        <fullName evidence="4">Alginate lyase family protein</fullName>
    </submittedName>
</protein>
<reference evidence="4" key="1">
    <citation type="submission" date="2023-07" db="EMBL/GenBank/DDBJ databases">
        <title>A collection of bacterial strains from the Burkholderia cepacia Research Laboratory and Repository.</title>
        <authorList>
            <person name="Lipuma J."/>
            <person name="Spilker T."/>
            <person name="Caverly L."/>
        </authorList>
    </citation>
    <scope>NUCLEOTIDE SEQUENCE</scope>
    <source>
        <strain evidence="4">AU44979</strain>
    </source>
</reference>
<dbReference type="SUPFAM" id="SSF48230">
    <property type="entry name" value="Chondroitin AC/alginate lyase"/>
    <property type="match status" value="1"/>
</dbReference>
<dbReference type="GO" id="GO:0016829">
    <property type="term" value="F:lyase activity"/>
    <property type="evidence" value="ECO:0007669"/>
    <property type="project" value="UniProtKB-KW"/>
</dbReference>
<gene>
    <name evidence="4" type="ORF">QZM56_04080</name>
</gene>
<evidence type="ECO:0000256" key="2">
    <source>
        <dbReference type="ARBA" id="ARBA00023239"/>
    </source>
</evidence>
<dbReference type="Pfam" id="PF05426">
    <property type="entry name" value="Alginate_lyase"/>
    <property type="match status" value="1"/>
</dbReference>
<dbReference type="AlphaFoldDB" id="A0AAP4QXK3"/>
<sequence length="112" mass="12540">MHGHTFAPLPLVFAAELVQRRHIDLYRENDGAIGRLANLVVNAVENPASSTAITPVRQELFPWTLHNEPSWVKPCYARFHDSRLPAIVAPRRPFGEWRLGVDVTAVRGAPLP</sequence>
<dbReference type="Gene3D" id="1.50.10.100">
    <property type="entry name" value="Chondroitin AC/alginate lyase"/>
    <property type="match status" value="1"/>
</dbReference>
<dbReference type="GO" id="GO:0042597">
    <property type="term" value="C:periplasmic space"/>
    <property type="evidence" value="ECO:0007669"/>
    <property type="project" value="InterPro"/>
</dbReference>
<dbReference type="RefSeq" id="WP_224755655.1">
    <property type="nucleotide sequence ID" value="NZ_CADEUY010000002.1"/>
</dbReference>
<keyword evidence="2 4" id="KW-0456">Lyase</keyword>
<dbReference type="InterPro" id="IPR008397">
    <property type="entry name" value="Alginate_lyase_dom"/>
</dbReference>